<gene>
    <name evidence="1" type="ORF">Hypma_002643</name>
</gene>
<organism evidence="1 2">
    <name type="scientific">Hypsizygus marmoreus</name>
    <name type="common">White beech mushroom</name>
    <name type="synonym">Agaricus marmoreus</name>
    <dbReference type="NCBI Taxonomy" id="39966"/>
    <lineage>
        <taxon>Eukaryota</taxon>
        <taxon>Fungi</taxon>
        <taxon>Dikarya</taxon>
        <taxon>Basidiomycota</taxon>
        <taxon>Agaricomycotina</taxon>
        <taxon>Agaricomycetes</taxon>
        <taxon>Agaricomycetidae</taxon>
        <taxon>Agaricales</taxon>
        <taxon>Tricholomatineae</taxon>
        <taxon>Lyophyllaceae</taxon>
        <taxon>Hypsizygus</taxon>
    </lineage>
</organism>
<name>A0A369J5X8_HYPMA</name>
<dbReference type="EMBL" id="LUEZ02000122">
    <property type="protein sequence ID" value="RDB16802.1"/>
    <property type="molecule type" value="Genomic_DNA"/>
</dbReference>
<keyword evidence="2" id="KW-1185">Reference proteome</keyword>
<dbReference type="InParanoid" id="A0A369J5X8"/>
<dbReference type="AlphaFoldDB" id="A0A369J5X8"/>
<sequence>MGRLTVFICLRRANSLGSSCCHKLGEASTISPCSELRPQSSCEDHPVYPLLGAVGLGSYPDARGRSAAWGPTFQEISLIFSHVMPGPSPHRFIDNVLSHS</sequence>
<dbReference type="Proteomes" id="UP000076154">
    <property type="component" value="Unassembled WGS sequence"/>
</dbReference>
<evidence type="ECO:0000313" key="2">
    <source>
        <dbReference type="Proteomes" id="UP000076154"/>
    </source>
</evidence>
<evidence type="ECO:0000313" key="1">
    <source>
        <dbReference type="EMBL" id="RDB16802.1"/>
    </source>
</evidence>
<protein>
    <submittedName>
        <fullName evidence="1">Uncharacterized protein</fullName>
    </submittedName>
</protein>
<reference evidence="1" key="1">
    <citation type="submission" date="2018-04" db="EMBL/GenBank/DDBJ databases">
        <title>Whole genome sequencing of Hypsizygus marmoreus.</title>
        <authorList>
            <person name="Choi I.-G."/>
            <person name="Min B."/>
            <person name="Kim J.-G."/>
            <person name="Kim S."/>
            <person name="Oh Y.-L."/>
            <person name="Kong W.-S."/>
            <person name="Park H."/>
            <person name="Jeong J."/>
            <person name="Song E.-S."/>
        </authorList>
    </citation>
    <scope>NUCLEOTIDE SEQUENCE [LARGE SCALE GENOMIC DNA]</scope>
    <source>
        <strain evidence="1">51987-8</strain>
    </source>
</reference>
<comment type="caution">
    <text evidence="1">The sequence shown here is derived from an EMBL/GenBank/DDBJ whole genome shotgun (WGS) entry which is preliminary data.</text>
</comment>
<proteinExistence type="predicted"/>
<accession>A0A369J5X8</accession>